<evidence type="ECO:0000256" key="3">
    <source>
        <dbReference type="ARBA" id="ARBA00022989"/>
    </source>
</evidence>
<dbReference type="InParanoid" id="A0A369KGZ3"/>
<feature type="transmembrane region" description="Helical" evidence="6">
    <location>
        <begin position="87"/>
        <end position="106"/>
    </location>
</feature>
<name>A0A369KGZ3_HYPMA</name>
<feature type="transmembrane region" description="Helical" evidence="6">
    <location>
        <begin position="217"/>
        <end position="236"/>
    </location>
</feature>
<evidence type="ECO:0000313" key="8">
    <source>
        <dbReference type="EMBL" id="RDB31043.1"/>
    </source>
</evidence>
<feature type="transmembrane region" description="Helical" evidence="6">
    <location>
        <begin position="19"/>
        <end position="38"/>
    </location>
</feature>
<dbReference type="Proteomes" id="UP000076154">
    <property type="component" value="Unassembled WGS sequence"/>
</dbReference>
<feature type="transmembrane region" description="Helical" evidence="6">
    <location>
        <begin position="242"/>
        <end position="262"/>
    </location>
</feature>
<feature type="transmembrane region" description="Helical" evidence="6">
    <location>
        <begin position="484"/>
        <end position="503"/>
    </location>
</feature>
<evidence type="ECO:0000256" key="4">
    <source>
        <dbReference type="ARBA" id="ARBA00023136"/>
    </source>
</evidence>
<comment type="caution">
    <text evidence="8">The sequence shown here is derived from an EMBL/GenBank/DDBJ whole genome shotgun (WGS) entry which is preliminary data.</text>
</comment>
<dbReference type="InterPro" id="IPR020846">
    <property type="entry name" value="MFS_dom"/>
</dbReference>
<evidence type="ECO:0000256" key="2">
    <source>
        <dbReference type="ARBA" id="ARBA00022692"/>
    </source>
</evidence>
<dbReference type="PRINTS" id="PR01036">
    <property type="entry name" value="TCRTETB"/>
</dbReference>
<feature type="transmembrane region" description="Helical" evidence="6">
    <location>
        <begin position="58"/>
        <end position="80"/>
    </location>
</feature>
<dbReference type="STRING" id="39966.A0A369KGZ3"/>
<proteinExistence type="predicted"/>
<dbReference type="OrthoDB" id="3437016at2759"/>
<keyword evidence="3 6" id="KW-1133">Transmembrane helix</keyword>
<evidence type="ECO:0000256" key="1">
    <source>
        <dbReference type="ARBA" id="ARBA00004141"/>
    </source>
</evidence>
<dbReference type="AlphaFoldDB" id="A0A369KGZ3"/>
<evidence type="ECO:0000259" key="7">
    <source>
        <dbReference type="PROSITE" id="PS50850"/>
    </source>
</evidence>
<feature type="compositionally biased region" description="Basic and acidic residues" evidence="5">
    <location>
        <begin position="526"/>
        <end position="537"/>
    </location>
</feature>
<dbReference type="SUPFAM" id="SSF103473">
    <property type="entry name" value="MFS general substrate transporter"/>
    <property type="match status" value="1"/>
</dbReference>
<dbReference type="PANTHER" id="PTHR23501">
    <property type="entry name" value="MAJOR FACILITATOR SUPERFAMILY"/>
    <property type="match status" value="1"/>
</dbReference>
<dbReference type="GO" id="GO:0005886">
    <property type="term" value="C:plasma membrane"/>
    <property type="evidence" value="ECO:0007669"/>
    <property type="project" value="TreeGrafter"/>
</dbReference>
<organism evidence="8 9">
    <name type="scientific">Hypsizygus marmoreus</name>
    <name type="common">White beech mushroom</name>
    <name type="synonym">Agaricus marmoreus</name>
    <dbReference type="NCBI Taxonomy" id="39966"/>
    <lineage>
        <taxon>Eukaryota</taxon>
        <taxon>Fungi</taxon>
        <taxon>Dikarya</taxon>
        <taxon>Basidiomycota</taxon>
        <taxon>Agaricomycotina</taxon>
        <taxon>Agaricomycetes</taxon>
        <taxon>Agaricomycetidae</taxon>
        <taxon>Agaricales</taxon>
        <taxon>Tricholomatineae</taxon>
        <taxon>Lyophyllaceae</taxon>
        <taxon>Hypsizygus</taxon>
    </lineage>
</organism>
<evidence type="ECO:0000313" key="9">
    <source>
        <dbReference type="Proteomes" id="UP000076154"/>
    </source>
</evidence>
<dbReference type="PANTHER" id="PTHR23501:SF102">
    <property type="entry name" value="DRUG TRANSPORTER, PUTATIVE (AFU_ORTHOLOGUE AFUA_3G08530)-RELATED"/>
    <property type="match status" value="1"/>
</dbReference>
<dbReference type="GO" id="GO:0022857">
    <property type="term" value="F:transmembrane transporter activity"/>
    <property type="evidence" value="ECO:0007669"/>
    <property type="project" value="InterPro"/>
</dbReference>
<dbReference type="PROSITE" id="PS50850">
    <property type="entry name" value="MFS"/>
    <property type="match status" value="1"/>
</dbReference>
<gene>
    <name evidence="8" type="primary">FUS6_4</name>
    <name evidence="8" type="ORF">Hypma_000140</name>
</gene>
<keyword evidence="9" id="KW-1185">Reference proteome</keyword>
<feature type="domain" description="Major facilitator superfamily (MFS) profile" evidence="7">
    <location>
        <begin position="23"/>
        <end position="508"/>
    </location>
</feature>
<protein>
    <submittedName>
        <fullName evidence="8">Efflux pump FUS6</fullName>
    </submittedName>
</protein>
<sequence>MVVDAEKDKPRGAKGKGSAFWLSFVAVVVSTFLSALDLTAVSTALPTITDSLHDGDDFVWVGSAYVLSSTAFLPLCGHLADVFGRHLTMLISIVFFALGSALAGTAQSMNMLIAARTIQGIGGGRIINLAETIMSDLVPLAERGLYQGILGMTWSFASGIGPPIGGALAARGAWRWLFYLNLPVTGIAFALVMVFLQVRTPTGSARDKLAKVDWLGNCIIMAGATLAMIGLTWAGVRYPWDSAKVLTPLIIGFTLIITFFVYELKVPTEPTIPFEILRNRTSLGGFLATLSHGITSISMIYFMPVYFQACCGASPLTAGVDMLSTGLVIAPWALACGASISILKKYRPALILGWIFMIVGFGLLSTLKADSSLGAWVGFQFIISAGIGIYYPGTIFPILAPLPVSYTAAMLAFLAYLCSFGQTWGITIASTILQNQLKTKLPESFASQFPEGVSIAYAAIPELHKLDGSLLNEVRVAFAESLAVIWQTMIGISVLGGIALLLMKEILMSDFADENYGLVVSKESADEKTASKDDEAPRNVTVVEV</sequence>
<feature type="transmembrane region" description="Helical" evidence="6">
    <location>
        <begin position="323"/>
        <end position="343"/>
    </location>
</feature>
<dbReference type="EMBL" id="LUEZ02000002">
    <property type="protein sequence ID" value="RDB31043.1"/>
    <property type="molecule type" value="Genomic_DNA"/>
</dbReference>
<reference evidence="8" key="1">
    <citation type="submission" date="2018-04" db="EMBL/GenBank/DDBJ databases">
        <title>Whole genome sequencing of Hypsizygus marmoreus.</title>
        <authorList>
            <person name="Choi I.-G."/>
            <person name="Min B."/>
            <person name="Kim J.-G."/>
            <person name="Kim S."/>
            <person name="Oh Y.-L."/>
            <person name="Kong W.-S."/>
            <person name="Park H."/>
            <person name="Jeong J."/>
            <person name="Song E.-S."/>
        </authorList>
    </citation>
    <scope>NUCLEOTIDE SEQUENCE [LARGE SCALE GENOMIC DNA]</scope>
    <source>
        <strain evidence="8">51987-8</strain>
    </source>
</reference>
<keyword evidence="2 6" id="KW-0812">Transmembrane</keyword>
<dbReference type="InterPro" id="IPR011701">
    <property type="entry name" value="MFS"/>
</dbReference>
<feature type="transmembrane region" description="Helical" evidence="6">
    <location>
        <begin position="283"/>
        <end position="303"/>
    </location>
</feature>
<feature type="transmembrane region" description="Helical" evidence="6">
    <location>
        <begin position="176"/>
        <end position="196"/>
    </location>
</feature>
<dbReference type="Pfam" id="PF07690">
    <property type="entry name" value="MFS_1"/>
    <property type="match status" value="1"/>
</dbReference>
<feature type="transmembrane region" description="Helical" evidence="6">
    <location>
        <begin position="350"/>
        <end position="367"/>
    </location>
</feature>
<dbReference type="Gene3D" id="1.20.1250.20">
    <property type="entry name" value="MFS general substrate transporter like domains"/>
    <property type="match status" value="1"/>
</dbReference>
<keyword evidence="4 6" id="KW-0472">Membrane</keyword>
<accession>A0A369KGZ3</accession>
<evidence type="ECO:0000256" key="6">
    <source>
        <dbReference type="SAM" id="Phobius"/>
    </source>
</evidence>
<comment type="subcellular location">
    <subcellularLocation>
        <location evidence="1">Membrane</location>
        <topology evidence="1">Multi-pass membrane protein</topology>
    </subcellularLocation>
</comment>
<dbReference type="InterPro" id="IPR036259">
    <property type="entry name" value="MFS_trans_sf"/>
</dbReference>
<feature type="region of interest" description="Disordered" evidence="5">
    <location>
        <begin position="526"/>
        <end position="545"/>
    </location>
</feature>
<evidence type="ECO:0000256" key="5">
    <source>
        <dbReference type="SAM" id="MobiDB-lite"/>
    </source>
</evidence>